<dbReference type="PANTHER" id="PTHR32309:SF13">
    <property type="entry name" value="FERRIC ENTEROBACTIN TRANSPORT PROTEIN FEPE"/>
    <property type="match status" value="1"/>
</dbReference>
<evidence type="ECO:0000313" key="9">
    <source>
        <dbReference type="EMBL" id="OOE39305.1"/>
    </source>
</evidence>
<feature type="domain" description="Tyrosine-protein kinase G-rich" evidence="8">
    <location>
        <begin position="247"/>
        <end position="313"/>
    </location>
</feature>
<dbReference type="Pfam" id="PF13807">
    <property type="entry name" value="GNVR"/>
    <property type="match status" value="1"/>
</dbReference>
<dbReference type="Proteomes" id="UP000189021">
    <property type="component" value="Unassembled WGS sequence"/>
</dbReference>
<evidence type="ECO:0000256" key="3">
    <source>
        <dbReference type="ARBA" id="ARBA00022692"/>
    </source>
</evidence>
<dbReference type="AlphaFoldDB" id="A0AB36JWA3"/>
<dbReference type="RefSeq" id="WP_077659420.1">
    <property type="nucleotide sequence ID" value="NZ_CP040021.1"/>
</dbReference>
<organism evidence="9 10">
    <name type="scientific">Salinivibrio kushneri</name>
    <dbReference type="NCBI Taxonomy" id="1908198"/>
    <lineage>
        <taxon>Bacteria</taxon>
        <taxon>Pseudomonadati</taxon>
        <taxon>Pseudomonadota</taxon>
        <taxon>Gammaproteobacteria</taxon>
        <taxon>Vibrionales</taxon>
        <taxon>Vibrionaceae</taxon>
        <taxon>Salinivibrio</taxon>
    </lineage>
</organism>
<feature type="domain" description="Polysaccharide chain length determinant N-terminal" evidence="7">
    <location>
        <begin position="20"/>
        <end position="121"/>
    </location>
</feature>
<dbReference type="InterPro" id="IPR032807">
    <property type="entry name" value="GNVR"/>
</dbReference>
<keyword evidence="10" id="KW-1185">Reference proteome</keyword>
<sequence>MENTPQHYQSPPIPPMAADDEIDLRELFAALWQGKWLIIAITFVFAVSGVGYSLYLPNTYKSEALLAPANESGGNGLASMAGQLGGLASLAGVNLGSGGGSETQIALATLQSRQFISEFVHKHQLAVPLAATEGWDAETNQWLINADRYNPETKTWLKPDDAPADQPAMPTDWQLYKAFSSKLETNKQKDNGLITISFESQSPVFAEQVVELLVNDINAHVKKEKLAETKTNIGYLRQQLENTNLTQMQNVFYQLIEEQTKSLMLAEVQDEFVFKTVDPAIVPEEKAGPKRALICVLATLLGGMLGVAIVLVRFAFRKDEDESLES</sequence>
<feature type="transmembrane region" description="Helical" evidence="6">
    <location>
        <begin position="36"/>
        <end position="56"/>
    </location>
</feature>
<dbReference type="InterPro" id="IPR003856">
    <property type="entry name" value="LPS_length_determ_N"/>
</dbReference>
<evidence type="ECO:0000256" key="4">
    <source>
        <dbReference type="ARBA" id="ARBA00022989"/>
    </source>
</evidence>
<comment type="subcellular location">
    <subcellularLocation>
        <location evidence="1">Cell membrane</location>
        <topology evidence="1">Multi-pass membrane protein</topology>
    </subcellularLocation>
</comment>
<dbReference type="InterPro" id="IPR050445">
    <property type="entry name" value="Bact_polysacc_biosynth/exp"/>
</dbReference>
<dbReference type="PANTHER" id="PTHR32309">
    <property type="entry name" value="TYROSINE-PROTEIN KINASE"/>
    <property type="match status" value="1"/>
</dbReference>
<keyword evidence="5 6" id="KW-0472">Membrane</keyword>
<accession>A0AB36JWA3</accession>
<dbReference type="Gene3D" id="3.30.1890.10">
    <property type="entry name" value="FepE-like"/>
    <property type="match status" value="1"/>
</dbReference>
<evidence type="ECO:0000259" key="8">
    <source>
        <dbReference type="Pfam" id="PF13807"/>
    </source>
</evidence>
<evidence type="ECO:0000313" key="10">
    <source>
        <dbReference type="Proteomes" id="UP000189021"/>
    </source>
</evidence>
<evidence type="ECO:0000256" key="5">
    <source>
        <dbReference type="ARBA" id="ARBA00023136"/>
    </source>
</evidence>
<protein>
    <submittedName>
        <fullName evidence="9">LPS O-antigen length regulator</fullName>
    </submittedName>
</protein>
<dbReference type="GO" id="GO:0005886">
    <property type="term" value="C:plasma membrane"/>
    <property type="evidence" value="ECO:0007669"/>
    <property type="project" value="UniProtKB-SubCell"/>
</dbReference>
<dbReference type="Pfam" id="PF02706">
    <property type="entry name" value="Wzz"/>
    <property type="match status" value="1"/>
</dbReference>
<name>A0AB36JWA3_9GAMM</name>
<feature type="transmembrane region" description="Helical" evidence="6">
    <location>
        <begin position="292"/>
        <end position="316"/>
    </location>
</feature>
<evidence type="ECO:0000256" key="6">
    <source>
        <dbReference type="SAM" id="Phobius"/>
    </source>
</evidence>
<dbReference type="EMBL" id="MUEK01000009">
    <property type="protein sequence ID" value="OOE39305.1"/>
    <property type="molecule type" value="Genomic_DNA"/>
</dbReference>
<keyword evidence="3 6" id="KW-0812">Transmembrane</keyword>
<comment type="caution">
    <text evidence="9">The sequence shown here is derived from an EMBL/GenBank/DDBJ whole genome shotgun (WGS) entry which is preliminary data.</text>
</comment>
<proteinExistence type="predicted"/>
<dbReference type="GO" id="GO:0004713">
    <property type="term" value="F:protein tyrosine kinase activity"/>
    <property type="evidence" value="ECO:0007669"/>
    <property type="project" value="TreeGrafter"/>
</dbReference>
<keyword evidence="2" id="KW-1003">Cell membrane</keyword>
<keyword evidence="4 6" id="KW-1133">Transmembrane helix</keyword>
<evidence type="ECO:0000256" key="2">
    <source>
        <dbReference type="ARBA" id="ARBA00022475"/>
    </source>
</evidence>
<evidence type="ECO:0000259" key="7">
    <source>
        <dbReference type="Pfam" id="PF02706"/>
    </source>
</evidence>
<gene>
    <name evidence="9" type="ORF">BZG00_10470</name>
</gene>
<reference evidence="9 10" key="1">
    <citation type="journal article" date="2017" name="Genome Announc.">
        <title>Draft Genome Sequences of Salinivibrio proteolyticus, Salinivibrio sharmensis, Salinivibrio siamensis, Salinivibrio costicola subsp. alcaliphilus, Salinivibrio costicola subsp. vallismortis, and 29 New Isolates Belonging to the Genus Salinivibrio.</title>
        <authorList>
            <person name="Lopez-Hermoso C."/>
            <person name="de la Haba R.R."/>
            <person name="Sanchez-Porro C."/>
            <person name="Bayliss S.C."/>
            <person name="Feil E.J."/>
            <person name="Ventosa A."/>
        </authorList>
    </citation>
    <scope>NUCLEOTIDE SEQUENCE [LARGE SCALE GENOMIC DNA]</scope>
    <source>
        <strain evidence="9 10">AL184</strain>
    </source>
</reference>
<evidence type="ECO:0000256" key="1">
    <source>
        <dbReference type="ARBA" id="ARBA00004651"/>
    </source>
</evidence>